<dbReference type="EMBL" id="JACXJA010000027">
    <property type="protein sequence ID" value="MBD2864222.1"/>
    <property type="molecule type" value="Genomic_DNA"/>
</dbReference>
<dbReference type="InterPro" id="IPR002523">
    <property type="entry name" value="MgTranspt_CorA/ZnTranspt_ZntB"/>
</dbReference>
<comment type="caution">
    <text evidence="9">The sequence shown here is derived from an EMBL/GenBank/DDBJ whole genome shotgun (WGS) entry which is preliminary data.</text>
</comment>
<dbReference type="Gene3D" id="1.20.58.340">
    <property type="entry name" value="Magnesium transport protein CorA, transmembrane region"/>
    <property type="match status" value="2"/>
</dbReference>
<keyword evidence="7 8" id="KW-0472">Membrane</keyword>
<dbReference type="Pfam" id="PF01544">
    <property type="entry name" value="CorA"/>
    <property type="match status" value="1"/>
</dbReference>
<organism evidence="9 10">
    <name type="scientific">Paenibacillus oceani</name>
    <dbReference type="NCBI Taxonomy" id="2772510"/>
    <lineage>
        <taxon>Bacteria</taxon>
        <taxon>Bacillati</taxon>
        <taxon>Bacillota</taxon>
        <taxon>Bacilli</taxon>
        <taxon>Bacillales</taxon>
        <taxon>Paenibacillaceae</taxon>
        <taxon>Paenibacillus</taxon>
    </lineage>
</organism>
<evidence type="ECO:0000256" key="7">
    <source>
        <dbReference type="ARBA" id="ARBA00023136"/>
    </source>
</evidence>
<dbReference type="GO" id="GO:0000287">
    <property type="term" value="F:magnesium ion binding"/>
    <property type="evidence" value="ECO:0007669"/>
    <property type="project" value="TreeGrafter"/>
</dbReference>
<keyword evidence="5 8" id="KW-0812">Transmembrane</keyword>
<dbReference type="AlphaFoldDB" id="A0A927CCG2"/>
<gene>
    <name evidence="9" type="ORF">IDH45_19750</name>
</gene>
<keyword evidence="10" id="KW-1185">Reference proteome</keyword>
<evidence type="ECO:0000313" key="10">
    <source>
        <dbReference type="Proteomes" id="UP000639396"/>
    </source>
</evidence>
<feature type="transmembrane region" description="Helical" evidence="8">
    <location>
        <begin position="283"/>
        <end position="304"/>
    </location>
</feature>
<keyword evidence="3" id="KW-0813">Transport</keyword>
<dbReference type="GO" id="GO:0015087">
    <property type="term" value="F:cobalt ion transmembrane transporter activity"/>
    <property type="evidence" value="ECO:0007669"/>
    <property type="project" value="TreeGrafter"/>
</dbReference>
<sequence>MSEPTSSQYSSPDSFADWQWVRRQLPPHKDDLFVTDADTAAWIERLSQEDDNLTIVTATSGGLPVLYGTLRHKFVFGSKPAHPECPPLHFHVMKSRLITVIPASSGLDIRLEESPWAQRLERCRTAHEAFCVLLCSLVEPLHAALDGYEARLGELEQSMRERNRKRIVDRLLERRHELIRFGLALTPLREAGDAVRESFLDEPDELPEGLRLSLRLERIERLLRKHENHIDTLLQMEEVVSSVRGNEIMKTLTIFTVLFTPATVIGALWGMNFDLLPFADWSSGFGAACAAVLLLTAVIYAWLWRKGWTGDLLRGRKAGSNV</sequence>
<accession>A0A927CCG2</accession>
<evidence type="ECO:0000256" key="2">
    <source>
        <dbReference type="ARBA" id="ARBA00009765"/>
    </source>
</evidence>
<dbReference type="CDD" id="cd12821">
    <property type="entry name" value="EcCorA_ZntB-like"/>
    <property type="match status" value="1"/>
</dbReference>
<dbReference type="PANTHER" id="PTHR46494">
    <property type="entry name" value="CORA FAMILY METAL ION TRANSPORTER (EUROFUNG)"/>
    <property type="match status" value="1"/>
</dbReference>
<comment type="similarity">
    <text evidence="2">Belongs to the CorA metal ion transporter (MIT) (TC 1.A.35) family.</text>
</comment>
<evidence type="ECO:0000256" key="3">
    <source>
        <dbReference type="ARBA" id="ARBA00022448"/>
    </source>
</evidence>
<dbReference type="GO" id="GO:0015095">
    <property type="term" value="F:magnesium ion transmembrane transporter activity"/>
    <property type="evidence" value="ECO:0007669"/>
    <property type="project" value="TreeGrafter"/>
</dbReference>
<dbReference type="PANTHER" id="PTHR46494:SF2">
    <property type="entry name" value="MAGNESIUM TRANSPORT PROTEIN CORA"/>
    <property type="match status" value="1"/>
</dbReference>
<protein>
    <submittedName>
        <fullName evidence="9">Magnesium transporter CorA family protein</fullName>
    </submittedName>
</protein>
<dbReference type="Proteomes" id="UP000639396">
    <property type="component" value="Unassembled WGS sequence"/>
</dbReference>
<dbReference type="GO" id="GO:0005886">
    <property type="term" value="C:plasma membrane"/>
    <property type="evidence" value="ECO:0007669"/>
    <property type="project" value="UniProtKB-SubCell"/>
</dbReference>
<evidence type="ECO:0000313" key="9">
    <source>
        <dbReference type="EMBL" id="MBD2864222.1"/>
    </source>
</evidence>
<dbReference type="InterPro" id="IPR045863">
    <property type="entry name" value="CorA_TM1_TM2"/>
</dbReference>
<keyword evidence="4" id="KW-1003">Cell membrane</keyword>
<dbReference type="RefSeq" id="WP_190929845.1">
    <property type="nucleotide sequence ID" value="NZ_JACXJA010000027.1"/>
</dbReference>
<dbReference type="GO" id="GO:0050897">
    <property type="term" value="F:cobalt ion binding"/>
    <property type="evidence" value="ECO:0007669"/>
    <property type="project" value="TreeGrafter"/>
</dbReference>
<keyword evidence="6 8" id="KW-1133">Transmembrane helix</keyword>
<evidence type="ECO:0000256" key="1">
    <source>
        <dbReference type="ARBA" id="ARBA00004651"/>
    </source>
</evidence>
<name>A0A927CCG2_9BACL</name>
<dbReference type="SUPFAM" id="SSF143865">
    <property type="entry name" value="CorA soluble domain-like"/>
    <property type="match status" value="1"/>
</dbReference>
<evidence type="ECO:0000256" key="6">
    <source>
        <dbReference type="ARBA" id="ARBA00022989"/>
    </source>
</evidence>
<evidence type="ECO:0000256" key="5">
    <source>
        <dbReference type="ARBA" id="ARBA00022692"/>
    </source>
</evidence>
<comment type="subcellular location">
    <subcellularLocation>
        <location evidence="1">Cell membrane</location>
        <topology evidence="1">Multi-pass membrane protein</topology>
    </subcellularLocation>
</comment>
<dbReference type="SUPFAM" id="SSF144083">
    <property type="entry name" value="Magnesium transport protein CorA, transmembrane region"/>
    <property type="match status" value="1"/>
</dbReference>
<feature type="transmembrane region" description="Helical" evidence="8">
    <location>
        <begin position="252"/>
        <end position="271"/>
    </location>
</feature>
<proteinExistence type="inferred from homology"/>
<dbReference type="InterPro" id="IPR045861">
    <property type="entry name" value="CorA_cytoplasmic_dom"/>
</dbReference>
<reference evidence="9" key="1">
    <citation type="submission" date="2020-09" db="EMBL/GenBank/DDBJ databases">
        <title>A novel bacterium of genus Paenibacillus, isolated from South China Sea.</title>
        <authorList>
            <person name="Huang H."/>
            <person name="Mo K."/>
            <person name="Hu Y."/>
        </authorList>
    </citation>
    <scope>NUCLEOTIDE SEQUENCE</scope>
    <source>
        <strain evidence="9">IB182363</strain>
    </source>
</reference>
<evidence type="ECO:0000256" key="4">
    <source>
        <dbReference type="ARBA" id="ARBA00022475"/>
    </source>
</evidence>
<evidence type="ECO:0000256" key="8">
    <source>
        <dbReference type="SAM" id="Phobius"/>
    </source>
</evidence>